<dbReference type="HAMAP" id="MF_00651">
    <property type="entry name" value="Nuclease_YqgF"/>
    <property type="match status" value="1"/>
</dbReference>
<dbReference type="SUPFAM" id="SSF53098">
    <property type="entry name" value="Ribonuclease H-like"/>
    <property type="match status" value="1"/>
</dbReference>
<keyword evidence="2 5" id="KW-0690">Ribosome biogenesis</keyword>
<evidence type="ECO:0000313" key="8">
    <source>
        <dbReference type="EMBL" id="MFD1054768.1"/>
    </source>
</evidence>
<comment type="subcellular location">
    <subcellularLocation>
        <location evidence="5">Cytoplasm</location>
    </subcellularLocation>
</comment>
<organism evidence="8 9">
    <name type="scientific">Terrabacter terrigena</name>
    <dbReference type="NCBI Taxonomy" id="574718"/>
    <lineage>
        <taxon>Bacteria</taxon>
        <taxon>Bacillati</taxon>
        <taxon>Actinomycetota</taxon>
        <taxon>Actinomycetes</taxon>
        <taxon>Micrococcales</taxon>
        <taxon>Intrasporangiaceae</taxon>
        <taxon>Terrabacter</taxon>
    </lineage>
</organism>
<dbReference type="InterPro" id="IPR012337">
    <property type="entry name" value="RNaseH-like_sf"/>
</dbReference>
<protein>
    <recommendedName>
        <fullName evidence="5">Putative pre-16S rRNA nuclease</fullName>
        <ecNumber evidence="5">3.1.-.-</ecNumber>
    </recommendedName>
</protein>
<dbReference type="PANTHER" id="PTHR33317">
    <property type="entry name" value="POLYNUCLEOTIDYL TRANSFERASE, RIBONUCLEASE H-LIKE SUPERFAMILY PROTEIN"/>
    <property type="match status" value="1"/>
</dbReference>
<dbReference type="CDD" id="cd16964">
    <property type="entry name" value="YqgF"/>
    <property type="match status" value="1"/>
</dbReference>
<keyword evidence="4 5" id="KW-0378">Hydrolase</keyword>
<feature type="domain" description="YqgF/RNase H-like" evidence="7">
    <location>
        <begin position="11"/>
        <end position="113"/>
    </location>
</feature>
<dbReference type="PANTHER" id="PTHR33317:SF4">
    <property type="entry name" value="POLYNUCLEOTIDYL TRANSFERASE, RIBONUCLEASE H-LIKE SUPERFAMILY PROTEIN"/>
    <property type="match status" value="1"/>
</dbReference>
<evidence type="ECO:0000256" key="3">
    <source>
        <dbReference type="ARBA" id="ARBA00022722"/>
    </source>
</evidence>
<dbReference type="Gene3D" id="3.30.420.140">
    <property type="entry name" value="YqgF/RNase H-like domain"/>
    <property type="match status" value="1"/>
</dbReference>
<evidence type="ECO:0000256" key="5">
    <source>
        <dbReference type="HAMAP-Rule" id="MF_00651"/>
    </source>
</evidence>
<dbReference type="Pfam" id="PF03652">
    <property type="entry name" value="RuvX"/>
    <property type="match status" value="1"/>
</dbReference>
<comment type="similarity">
    <text evidence="5">Belongs to the YqgF HJR family.</text>
</comment>
<dbReference type="Proteomes" id="UP001597046">
    <property type="component" value="Unassembled WGS sequence"/>
</dbReference>
<evidence type="ECO:0000313" key="9">
    <source>
        <dbReference type="Proteomes" id="UP001597046"/>
    </source>
</evidence>
<comment type="caution">
    <text evidence="8">The sequence shown here is derived from an EMBL/GenBank/DDBJ whole genome shotgun (WGS) entry which is preliminary data.</text>
</comment>
<feature type="region of interest" description="Disordered" evidence="6">
    <location>
        <begin position="146"/>
        <end position="170"/>
    </location>
</feature>
<evidence type="ECO:0000259" key="7">
    <source>
        <dbReference type="SMART" id="SM00732"/>
    </source>
</evidence>
<reference evidence="9" key="1">
    <citation type="journal article" date="2019" name="Int. J. Syst. Evol. Microbiol.">
        <title>The Global Catalogue of Microorganisms (GCM) 10K type strain sequencing project: providing services to taxonomists for standard genome sequencing and annotation.</title>
        <authorList>
            <consortium name="The Broad Institute Genomics Platform"/>
            <consortium name="The Broad Institute Genome Sequencing Center for Infectious Disease"/>
            <person name="Wu L."/>
            <person name="Ma J."/>
        </authorList>
    </citation>
    <scope>NUCLEOTIDE SEQUENCE [LARGE SCALE GENOMIC DNA]</scope>
    <source>
        <strain evidence="9">CCUG 57508</strain>
    </source>
</reference>
<evidence type="ECO:0000256" key="1">
    <source>
        <dbReference type="ARBA" id="ARBA00022490"/>
    </source>
</evidence>
<dbReference type="SMART" id="SM00732">
    <property type="entry name" value="YqgFc"/>
    <property type="match status" value="1"/>
</dbReference>
<sequence>MTAPGAHPRRGVRIGVDVGNARVGVAACDPSGMFAHPVRTLPRDAEGDTDVDALVALVDELEAIEVVVGLPRLLSGEEGEAARVARSYAGRLATRLGTVGVRMVDERLTTVDAHRRLRDSGVPGRGQRAVVDQAAAVLILQSALDTEARSGRPAGETVSPGGKRKKERRR</sequence>
<dbReference type="EC" id="3.1.-.-" evidence="5"/>
<keyword evidence="9" id="KW-1185">Reference proteome</keyword>
<comment type="function">
    <text evidence="5">Could be a nuclease involved in processing of the 5'-end of pre-16S rRNA.</text>
</comment>
<keyword evidence="3 5" id="KW-0540">Nuclease</keyword>
<dbReference type="InterPro" id="IPR006641">
    <property type="entry name" value="YqgF/RNaseH-like_dom"/>
</dbReference>
<dbReference type="RefSeq" id="WP_386052676.1">
    <property type="nucleotide sequence ID" value="NZ_JBHTKH010000006.1"/>
</dbReference>
<proteinExistence type="inferred from homology"/>
<evidence type="ECO:0000256" key="4">
    <source>
        <dbReference type="ARBA" id="ARBA00022801"/>
    </source>
</evidence>
<keyword evidence="1 5" id="KW-0963">Cytoplasm</keyword>
<evidence type="ECO:0000256" key="6">
    <source>
        <dbReference type="SAM" id="MobiDB-lite"/>
    </source>
</evidence>
<dbReference type="EMBL" id="JBHTKH010000006">
    <property type="protein sequence ID" value="MFD1054768.1"/>
    <property type="molecule type" value="Genomic_DNA"/>
</dbReference>
<dbReference type="InterPro" id="IPR005227">
    <property type="entry name" value="YqgF"/>
</dbReference>
<accession>A0ABW3MVT2</accession>
<evidence type="ECO:0000256" key="2">
    <source>
        <dbReference type="ARBA" id="ARBA00022517"/>
    </source>
</evidence>
<dbReference type="InterPro" id="IPR037027">
    <property type="entry name" value="YqgF/RNaseH-like_dom_sf"/>
</dbReference>
<gene>
    <name evidence="8" type="primary">ruvX</name>
    <name evidence="8" type="ORF">ACFQ2V_10670</name>
</gene>
<dbReference type="NCBIfam" id="TIGR00250">
    <property type="entry name" value="RNAse_H_YqgF"/>
    <property type="match status" value="1"/>
</dbReference>
<name>A0ABW3MVT2_9MICO</name>